<proteinExistence type="predicted"/>
<accession>A0A4V2GCW9</accession>
<evidence type="ECO:0000313" key="2">
    <source>
        <dbReference type="Proteomes" id="UP000294114"/>
    </source>
</evidence>
<evidence type="ECO:0000313" key="1">
    <source>
        <dbReference type="EMBL" id="RZU73666.1"/>
    </source>
</evidence>
<name>A0A4V2GCW9_9ACTN</name>
<dbReference type="EMBL" id="SHLD01000001">
    <property type="protein sequence ID" value="RZU73666.1"/>
    <property type="molecule type" value="Genomic_DNA"/>
</dbReference>
<dbReference type="AlphaFoldDB" id="A0A4V2GCW9"/>
<comment type="caution">
    <text evidence="1">The sequence shown here is derived from an EMBL/GenBank/DDBJ whole genome shotgun (WGS) entry which is preliminary data.</text>
</comment>
<gene>
    <name evidence="1" type="ORF">EV384_2084</name>
</gene>
<dbReference type="Proteomes" id="UP000294114">
    <property type="component" value="Unassembled WGS sequence"/>
</dbReference>
<protein>
    <recommendedName>
        <fullName evidence="3">NACHT domain-containing protein</fullName>
    </recommendedName>
</protein>
<organism evidence="1 2">
    <name type="scientific">Micromonospora kangleipakensis</name>
    <dbReference type="NCBI Taxonomy" id="1077942"/>
    <lineage>
        <taxon>Bacteria</taxon>
        <taxon>Bacillati</taxon>
        <taxon>Actinomycetota</taxon>
        <taxon>Actinomycetes</taxon>
        <taxon>Micromonosporales</taxon>
        <taxon>Micromonosporaceae</taxon>
        <taxon>Micromonospora</taxon>
    </lineage>
</organism>
<sequence length="144" mass="15806">MVLADGLEEVLADTAQPADRDSLLREAVRAAVRERLPLLVASRPDAPLRGLDALLLQLEPFAPGAALEYVQTRSHRSDPGQWRDHIAQMIKAAGVADSPFHLRVIGQLHEVDRLDRMAGDRGRFTVGGWLRTASRSPPTRCAGR</sequence>
<evidence type="ECO:0008006" key="3">
    <source>
        <dbReference type="Google" id="ProtNLM"/>
    </source>
</evidence>
<keyword evidence="2" id="KW-1185">Reference proteome</keyword>
<reference evidence="1 2" key="1">
    <citation type="submission" date="2019-02" db="EMBL/GenBank/DDBJ databases">
        <title>Sequencing the genomes of 1000 actinobacteria strains.</title>
        <authorList>
            <person name="Klenk H.-P."/>
        </authorList>
    </citation>
    <scope>NUCLEOTIDE SEQUENCE [LARGE SCALE GENOMIC DNA]</scope>
    <source>
        <strain evidence="1 2">DSM 45612</strain>
    </source>
</reference>